<dbReference type="InterPro" id="IPR007194">
    <property type="entry name" value="TRAPP_component"/>
</dbReference>
<reference evidence="4" key="1">
    <citation type="submission" date="2024-02" db="UniProtKB">
        <authorList>
            <consortium name="WormBaseParasite"/>
        </authorList>
    </citation>
    <scope>IDENTIFICATION</scope>
</reference>
<evidence type="ECO:0000313" key="3">
    <source>
        <dbReference type="Proteomes" id="UP000887575"/>
    </source>
</evidence>
<dbReference type="Gene3D" id="3.30.1380.20">
    <property type="entry name" value="Trafficking protein particle complex subunit 3"/>
    <property type="match status" value="1"/>
</dbReference>
<dbReference type="GO" id="GO:0005802">
    <property type="term" value="C:trans-Golgi network"/>
    <property type="evidence" value="ECO:0007669"/>
    <property type="project" value="TreeGrafter"/>
</dbReference>
<evidence type="ECO:0000256" key="1">
    <source>
        <dbReference type="ARBA" id="ARBA00004222"/>
    </source>
</evidence>
<dbReference type="GO" id="GO:0005801">
    <property type="term" value="C:cis-Golgi network"/>
    <property type="evidence" value="ECO:0007669"/>
    <property type="project" value="TreeGrafter"/>
</dbReference>
<sequence>MSLPFDLLHMEMVRYGKEKEAVARADYPKEVLEGLDKATSSLVYKALASRNAETNLESIGLRTGFLLAERLCRDLPRISTELEIMKFICKEFWISVFGKQVDNLRTNHQGVYVVQDNRFPCLTSFSDGTQYVKDAAIYLCFPCGVVRGALQALGIQALVTPTTDQLPSVKFHIHIKTKLT</sequence>
<dbReference type="PANTHER" id="PTHR12817:SF0">
    <property type="entry name" value="GEO08327P1"/>
    <property type="match status" value="1"/>
</dbReference>
<organism evidence="3 4">
    <name type="scientific">Mesorhabditis belari</name>
    <dbReference type="NCBI Taxonomy" id="2138241"/>
    <lineage>
        <taxon>Eukaryota</taxon>
        <taxon>Metazoa</taxon>
        <taxon>Ecdysozoa</taxon>
        <taxon>Nematoda</taxon>
        <taxon>Chromadorea</taxon>
        <taxon>Rhabditida</taxon>
        <taxon>Rhabditina</taxon>
        <taxon>Rhabditomorpha</taxon>
        <taxon>Rhabditoidea</taxon>
        <taxon>Rhabditidae</taxon>
        <taxon>Mesorhabditinae</taxon>
        <taxon>Mesorhabditis</taxon>
    </lineage>
</organism>
<accession>A0AAF3FS32</accession>
<dbReference type="GO" id="GO:0006888">
    <property type="term" value="P:endoplasmic reticulum to Golgi vesicle-mediated transport"/>
    <property type="evidence" value="ECO:0007669"/>
    <property type="project" value="TreeGrafter"/>
</dbReference>
<dbReference type="GO" id="GO:0030008">
    <property type="term" value="C:TRAPP complex"/>
    <property type="evidence" value="ECO:0007669"/>
    <property type="project" value="TreeGrafter"/>
</dbReference>
<dbReference type="AlphaFoldDB" id="A0AAF3FS32"/>
<dbReference type="Pfam" id="PF04051">
    <property type="entry name" value="TRAPP"/>
    <property type="match status" value="1"/>
</dbReference>
<comment type="similarity">
    <text evidence="2">Belongs to the TRAPP small subunits family. BET3 subfamily.</text>
</comment>
<dbReference type="InterPro" id="IPR037992">
    <property type="entry name" value="TRAPPC6/Trs33"/>
</dbReference>
<dbReference type="PANTHER" id="PTHR12817">
    <property type="entry name" value="TRAFFICKING PROTEIN PARTICLE COMPLEX SUBUNIT 6B"/>
    <property type="match status" value="1"/>
</dbReference>
<comment type="subcellular location">
    <subcellularLocation>
        <location evidence="1">Golgi apparatus</location>
        <location evidence="1">cis-Golgi network</location>
    </subcellularLocation>
</comment>
<protein>
    <submittedName>
        <fullName evidence="4">Trafficking protein particle complex subunit 6B</fullName>
    </submittedName>
</protein>
<evidence type="ECO:0000256" key="2">
    <source>
        <dbReference type="ARBA" id="ARBA00006218"/>
    </source>
</evidence>
<name>A0AAF3FS32_9BILA</name>
<dbReference type="Proteomes" id="UP000887575">
    <property type="component" value="Unassembled WGS sequence"/>
</dbReference>
<dbReference type="SUPFAM" id="SSF111126">
    <property type="entry name" value="Ligand-binding domain in the NO signalling and Golgi transport"/>
    <property type="match status" value="1"/>
</dbReference>
<proteinExistence type="inferred from homology"/>
<dbReference type="InterPro" id="IPR024096">
    <property type="entry name" value="NO_sig/Golgi_transp_ligand-bd"/>
</dbReference>
<dbReference type="FunFam" id="3.30.1380.20:FF:000021">
    <property type="entry name" value="TRansport Protein Particle"/>
    <property type="match status" value="1"/>
</dbReference>
<dbReference type="WBParaSite" id="MBELARI_LOCUS9529">
    <property type="protein sequence ID" value="MBELARI_LOCUS9529"/>
    <property type="gene ID" value="MBELARI_LOCUS9529"/>
</dbReference>
<dbReference type="CDD" id="cd14944">
    <property type="entry name" value="TRAPPC6A_Trs33"/>
    <property type="match status" value="1"/>
</dbReference>
<keyword evidence="3" id="KW-1185">Reference proteome</keyword>
<evidence type="ECO:0000313" key="4">
    <source>
        <dbReference type="WBParaSite" id="MBELARI_LOCUS9529"/>
    </source>
</evidence>